<dbReference type="PROSITE" id="PS50887">
    <property type="entry name" value="GGDEF"/>
    <property type="match status" value="1"/>
</dbReference>
<sequence>MGRETMTGKPLSEVKQSAEWLPCDERQWHLRKALVSWTEEDELRMEEMGKHLKEQLSRLPGHVVEGLSSHPEIAQWIGQDANRERLLETISGLLRLLFASRMDESYVRERLRIGLACQRMGLKSDWLLSVYNEIVSAIVQSMNLLKQATAARTELFLLSLMKRIVLDLSIECYDSYFKYLADHDPLTGLFNRRRFEEELERVLAYSRQYGKTGALLFIDLDDFKRVNDTYGHTIGDQVLAFVAQSLRENLRKSDVIGRLGGDEFAVIIQDVNAEQARRVAEKLMGSLDGLQMAAGEGKVSISVSVGIALYPQHGLTKRELLDRADGAMYAAKRGGKGRCALFADEKATDEQNPGKCLTS</sequence>
<comment type="caution">
    <text evidence="4">The sequence shown here is derived from an EMBL/GenBank/DDBJ whole genome shotgun (WGS) entry which is preliminary data.</text>
</comment>
<proteinExistence type="predicted"/>
<dbReference type="SMART" id="SM00267">
    <property type="entry name" value="GGDEF"/>
    <property type="match status" value="1"/>
</dbReference>
<dbReference type="Pfam" id="PF11563">
    <property type="entry name" value="Protoglobin"/>
    <property type="match status" value="1"/>
</dbReference>
<dbReference type="InterPro" id="IPR039379">
    <property type="entry name" value="Protoglobin_sensor_dom"/>
</dbReference>
<gene>
    <name evidence="4" type="ORF">BAA01_09005</name>
</gene>
<dbReference type="InterPro" id="IPR012292">
    <property type="entry name" value="Globin/Proto"/>
</dbReference>
<reference evidence="5" key="1">
    <citation type="submission" date="2016-06" db="EMBL/GenBank/DDBJ databases">
        <authorList>
            <person name="Nascimento L."/>
            <person name="Pereira R.V."/>
            <person name="Martins L.F."/>
            <person name="Quaggio R.B."/>
            <person name="Silva A.M."/>
            <person name="Setubal J.C."/>
        </authorList>
    </citation>
    <scope>NUCLEOTIDE SEQUENCE [LARGE SCALE GENOMIC DNA]</scope>
</reference>
<dbReference type="InterPro" id="IPR044398">
    <property type="entry name" value="Globin-sensor_dom"/>
</dbReference>
<evidence type="ECO:0000313" key="5">
    <source>
        <dbReference type="Proteomes" id="UP000196475"/>
    </source>
</evidence>
<dbReference type="SUPFAM" id="SSF46458">
    <property type="entry name" value="Globin-like"/>
    <property type="match status" value="1"/>
</dbReference>
<organism evidence="4 5">
    <name type="scientific">Bacillus thermozeamaize</name>
    <dbReference type="NCBI Taxonomy" id="230954"/>
    <lineage>
        <taxon>Bacteria</taxon>
        <taxon>Bacillati</taxon>
        <taxon>Bacillota</taxon>
        <taxon>Bacilli</taxon>
        <taxon>Bacillales</taxon>
        <taxon>Bacillaceae</taxon>
        <taxon>Bacillus</taxon>
    </lineage>
</organism>
<accession>A0A1Y3PIN5</accession>
<dbReference type="InterPro" id="IPR052163">
    <property type="entry name" value="DGC-Regulatory_Protein"/>
</dbReference>
<name>A0A1Y3PIN5_9BACI</name>
<dbReference type="PANTHER" id="PTHR46663:SF2">
    <property type="entry name" value="GGDEF DOMAIN-CONTAINING PROTEIN"/>
    <property type="match status" value="1"/>
</dbReference>
<dbReference type="Gene3D" id="1.10.490.10">
    <property type="entry name" value="Globins"/>
    <property type="match status" value="1"/>
</dbReference>
<protein>
    <recommendedName>
        <fullName evidence="1">Diguanylate cyclase DosC</fullName>
    </recommendedName>
    <alternativeName>
        <fullName evidence="2">Direct oxygen-sensing cyclase</fullName>
    </alternativeName>
</protein>
<dbReference type="Proteomes" id="UP000196475">
    <property type="component" value="Unassembled WGS sequence"/>
</dbReference>
<dbReference type="SUPFAM" id="SSF55073">
    <property type="entry name" value="Nucleotide cyclase"/>
    <property type="match status" value="1"/>
</dbReference>
<dbReference type="GO" id="GO:0020037">
    <property type="term" value="F:heme binding"/>
    <property type="evidence" value="ECO:0007669"/>
    <property type="project" value="InterPro"/>
</dbReference>
<dbReference type="AlphaFoldDB" id="A0A1Y3PIN5"/>
<dbReference type="EMBL" id="LZRT01000079">
    <property type="protein sequence ID" value="OUM87200.1"/>
    <property type="molecule type" value="Genomic_DNA"/>
</dbReference>
<dbReference type="Pfam" id="PF00990">
    <property type="entry name" value="GGDEF"/>
    <property type="match status" value="1"/>
</dbReference>
<dbReference type="GO" id="GO:0019825">
    <property type="term" value="F:oxygen binding"/>
    <property type="evidence" value="ECO:0007669"/>
    <property type="project" value="InterPro"/>
</dbReference>
<dbReference type="CDD" id="cd01068">
    <property type="entry name" value="globin_sensor"/>
    <property type="match status" value="1"/>
</dbReference>
<dbReference type="PANTHER" id="PTHR46663">
    <property type="entry name" value="DIGUANYLATE CYCLASE DGCT-RELATED"/>
    <property type="match status" value="1"/>
</dbReference>
<dbReference type="Gene3D" id="3.30.70.270">
    <property type="match status" value="1"/>
</dbReference>
<dbReference type="FunFam" id="3.30.70.270:FF:000001">
    <property type="entry name" value="Diguanylate cyclase domain protein"/>
    <property type="match status" value="1"/>
</dbReference>
<feature type="domain" description="GGDEF" evidence="3">
    <location>
        <begin position="211"/>
        <end position="344"/>
    </location>
</feature>
<evidence type="ECO:0000259" key="3">
    <source>
        <dbReference type="PROSITE" id="PS50887"/>
    </source>
</evidence>
<dbReference type="InterPro" id="IPR029787">
    <property type="entry name" value="Nucleotide_cyclase"/>
</dbReference>
<evidence type="ECO:0000256" key="1">
    <source>
        <dbReference type="ARBA" id="ARBA00015125"/>
    </source>
</evidence>
<dbReference type="NCBIfam" id="TIGR00254">
    <property type="entry name" value="GGDEF"/>
    <property type="match status" value="1"/>
</dbReference>
<dbReference type="InterPro" id="IPR000160">
    <property type="entry name" value="GGDEF_dom"/>
</dbReference>
<evidence type="ECO:0000313" key="4">
    <source>
        <dbReference type="EMBL" id="OUM87200.1"/>
    </source>
</evidence>
<evidence type="ECO:0000256" key="2">
    <source>
        <dbReference type="ARBA" id="ARBA00029839"/>
    </source>
</evidence>
<dbReference type="CDD" id="cd01949">
    <property type="entry name" value="GGDEF"/>
    <property type="match status" value="1"/>
</dbReference>
<dbReference type="InterPro" id="IPR043128">
    <property type="entry name" value="Rev_trsase/Diguanyl_cyclase"/>
</dbReference>
<dbReference type="InterPro" id="IPR009050">
    <property type="entry name" value="Globin-like_sf"/>
</dbReference>